<proteinExistence type="predicted"/>
<comment type="caution">
    <text evidence="1">The sequence shown here is derived from an EMBL/GenBank/DDBJ whole genome shotgun (WGS) entry which is preliminary data.</text>
</comment>
<gene>
    <name evidence="1" type="ORF">MLD38_009768</name>
</gene>
<name>A0ACB9S048_9MYRT</name>
<dbReference type="EMBL" id="CM042882">
    <property type="protein sequence ID" value="KAI4383993.1"/>
    <property type="molecule type" value="Genomic_DNA"/>
</dbReference>
<reference evidence="2" key="1">
    <citation type="journal article" date="2023" name="Front. Plant Sci.">
        <title>Chromosomal-level genome assembly of Melastoma candidum provides insights into trichome evolution.</title>
        <authorList>
            <person name="Zhong Y."/>
            <person name="Wu W."/>
            <person name="Sun C."/>
            <person name="Zou P."/>
            <person name="Liu Y."/>
            <person name="Dai S."/>
            <person name="Zhou R."/>
        </authorList>
    </citation>
    <scope>NUCLEOTIDE SEQUENCE [LARGE SCALE GENOMIC DNA]</scope>
</reference>
<accession>A0ACB9S048</accession>
<keyword evidence="2" id="KW-1185">Reference proteome</keyword>
<protein>
    <submittedName>
        <fullName evidence="1">Uncharacterized protein</fullName>
    </submittedName>
</protein>
<organism evidence="1 2">
    <name type="scientific">Melastoma candidum</name>
    <dbReference type="NCBI Taxonomy" id="119954"/>
    <lineage>
        <taxon>Eukaryota</taxon>
        <taxon>Viridiplantae</taxon>
        <taxon>Streptophyta</taxon>
        <taxon>Embryophyta</taxon>
        <taxon>Tracheophyta</taxon>
        <taxon>Spermatophyta</taxon>
        <taxon>Magnoliopsida</taxon>
        <taxon>eudicotyledons</taxon>
        <taxon>Gunneridae</taxon>
        <taxon>Pentapetalae</taxon>
        <taxon>rosids</taxon>
        <taxon>malvids</taxon>
        <taxon>Myrtales</taxon>
        <taxon>Melastomataceae</taxon>
        <taxon>Melastomatoideae</taxon>
        <taxon>Melastomateae</taxon>
        <taxon>Melastoma</taxon>
    </lineage>
</organism>
<sequence>MKRSKSASPVLTIAEKCKSILASNWEGKLTTIKADAKGRETFIARRLKKGKPYVWVPENDPCNVNPVIDERGLLAVTSPFPGPLAQILESMKRSPSRIALIGDVVPVTEEKVQSAVESLEEAILSEQKAVSESTYAVSGLLSSANLKSTSRIENLKELLDGTRSYSIYKFDIRSCTFVDGHGARYVTVLLDGVNQSESRRRALVLFCLAYLNTRPRDAYMLSVDRNGFDILGRVPNPNAHSANSMEQFLWKEFRLPFPESAFDIEKFCHLLVNMEENAINKESCKRSENWHARRHISHSKPTGDGMESDSRICMEIQHVRVSGMVVLMFSHTLSFIFKSSIPRDRADRGSHARV</sequence>
<evidence type="ECO:0000313" key="2">
    <source>
        <dbReference type="Proteomes" id="UP001057402"/>
    </source>
</evidence>
<evidence type="ECO:0000313" key="1">
    <source>
        <dbReference type="EMBL" id="KAI4383993.1"/>
    </source>
</evidence>
<dbReference type="Proteomes" id="UP001057402">
    <property type="component" value="Chromosome 3"/>
</dbReference>